<reference evidence="2 3" key="1">
    <citation type="submission" date="2019-09" db="EMBL/GenBank/DDBJ databases">
        <title>Actinomadura physcomitrii sp. nov., a novel actinomycete isolated from moss [Physcomitrium sphaericum (Ludw) Fuernr].</title>
        <authorList>
            <person name="Liu C."/>
            <person name="Zhuang X."/>
        </authorList>
    </citation>
    <scope>NUCLEOTIDE SEQUENCE [LARGE SCALE GENOMIC DNA]</scope>
    <source>
        <strain evidence="2 3">CYP1-1B</strain>
    </source>
</reference>
<name>A0A6L3W1S3_9ACTN</name>
<evidence type="ECO:0000256" key="1">
    <source>
        <dbReference type="SAM" id="MobiDB-lite"/>
    </source>
</evidence>
<accession>A0A6L3W1S3</accession>
<evidence type="ECO:0000313" key="2">
    <source>
        <dbReference type="EMBL" id="KAB2383673.1"/>
    </source>
</evidence>
<dbReference type="AlphaFoldDB" id="A0A6L3W1S3"/>
<feature type="region of interest" description="Disordered" evidence="1">
    <location>
        <begin position="1"/>
        <end position="71"/>
    </location>
</feature>
<comment type="caution">
    <text evidence="2">The sequence shown here is derived from an EMBL/GenBank/DDBJ whole genome shotgun (WGS) entry which is preliminary data.</text>
</comment>
<protein>
    <recommendedName>
        <fullName evidence="4">Transposase</fullName>
    </recommendedName>
</protein>
<feature type="compositionally biased region" description="Polar residues" evidence="1">
    <location>
        <begin position="14"/>
        <end position="29"/>
    </location>
</feature>
<proteinExistence type="predicted"/>
<evidence type="ECO:0008006" key="4">
    <source>
        <dbReference type="Google" id="ProtNLM"/>
    </source>
</evidence>
<sequence>MPLRSAWKRAARPSSRTATYGLRSNSSTIRPPRADSFTAHAVVTGEPDDRETIKSGSAGAERKRDQLRLAPRRSADPSSWLMLHRRLARGYETLPTNSAAVIHIAMTDLMTLRLTGCGGVW</sequence>
<dbReference type="EMBL" id="WBMR01000023">
    <property type="protein sequence ID" value="KAB2383673.1"/>
    <property type="molecule type" value="Genomic_DNA"/>
</dbReference>
<feature type="compositionally biased region" description="Basic residues" evidence="1">
    <location>
        <begin position="1"/>
        <end position="11"/>
    </location>
</feature>
<dbReference type="Proteomes" id="UP000483004">
    <property type="component" value="Unassembled WGS sequence"/>
</dbReference>
<dbReference type="OrthoDB" id="3335835at2"/>
<evidence type="ECO:0000313" key="3">
    <source>
        <dbReference type="Proteomes" id="UP000483004"/>
    </source>
</evidence>
<organism evidence="2 3">
    <name type="scientific">Actinomadura montaniterrae</name>
    <dbReference type="NCBI Taxonomy" id="1803903"/>
    <lineage>
        <taxon>Bacteria</taxon>
        <taxon>Bacillati</taxon>
        <taxon>Actinomycetota</taxon>
        <taxon>Actinomycetes</taxon>
        <taxon>Streptosporangiales</taxon>
        <taxon>Thermomonosporaceae</taxon>
        <taxon>Actinomadura</taxon>
    </lineage>
</organism>
<gene>
    <name evidence="2" type="ORF">F9B16_11490</name>
</gene>
<keyword evidence="3" id="KW-1185">Reference proteome</keyword>